<protein>
    <recommendedName>
        <fullName evidence="9">Amino acid permease/ SLC12A domain-containing protein</fullName>
    </recommendedName>
</protein>
<evidence type="ECO:0000256" key="2">
    <source>
        <dbReference type="ARBA" id="ARBA00022475"/>
    </source>
</evidence>
<dbReference type="EMBL" id="VJMJ01000153">
    <property type="protein sequence ID" value="KAF0730630.1"/>
    <property type="molecule type" value="Genomic_DNA"/>
</dbReference>
<dbReference type="GO" id="GO:0005886">
    <property type="term" value="C:plasma membrane"/>
    <property type="evidence" value="ECO:0007669"/>
    <property type="project" value="UniProtKB-SubCell"/>
</dbReference>
<feature type="transmembrane region" description="Helical" evidence="6">
    <location>
        <begin position="175"/>
        <end position="194"/>
    </location>
</feature>
<dbReference type="AlphaFoldDB" id="A0A6G0WT77"/>
<dbReference type="Proteomes" id="UP000481153">
    <property type="component" value="Unassembled WGS sequence"/>
</dbReference>
<sequence>MAESRNKSSRAFEVWALGVVTAIGGQMFAWNAGLVAGTLSYGMGVFLIGMAYLCMVFSIAEVASVVAFRGGVYGLARCTLGFYFGYVAGCCELLEYALFLTTNSIVIAQILAAQWPALAPYTPLVCLMNQVLSFGVVILGGRVFWRYIVAFAMLIAVVLFLYAFSAVTTTNTMEYAGGTDFMIVGGFLEFLAVLPQATWMFSGIEALTTLGNDVTDPKRLISKGQVAAMWTLLATALCIFLTSISSPPGIQVTAAVPAVLNGVFTAAFNITDASATLLSLPTLVGSTTALVLPASNIVVAMAQSKLIPSKLADVHPRLETNVNALVALLVVTSAMCVALVFADSGNSTFFDVCLIFGLLAYIAQCAGFVYLRRHHKHMPRLYMSPVGIPGAVFSMAVFGLTIVSVLFCQRDDGVIALATMAALALLSLFYHIYAKHHQTLSDDEHALFFAHVGTSSTNDSTPHGLSSKVQCECAEKSRHTAVVPMVFHRALHAVI</sequence>
<dbReference type="PIRSF" id="PIRSF006060">
    <property type="entry name" value="AA_transporter"/>
    <property type="match status" value="1"/>
</dbReference>
<feature type="transmembrane region" description="Helical" evidence="6">
    <location>
        <begin position="80"/>
        <end position="101"/>
    </location>
</feature>
<evidence type="ECO:0008006" key="9">
    <source>
        <dbReference type="Google" id="ProtNLM"/>
    </source>
</evidence>
<dbReference type="Pfam" id="PF13520">
    <property type="entry name" value="AA_permease_2"/>
    <property type="match status" value="1"/>
</dbReference>
<keyword evidence="3 6" id="KW-0812">Transmembrane</keyword>
<comment type="caution">
    <text evidence="7">The sequence shown here is derived from an EMBL/GenBank/DDBJ whole genome shotgun (WGS) entry which is preliminary data.</text>
</comment>
<keyword evidence="2" id="KW-1003">Cell membrane</keyword>
<keyword evidence="5 6" id="KW-0472">Membrane</keyword>
<evidence type="ECO:0000256" key="4">
    <source>
        <dbReference type="ARBA" id="ARBA00022989"/>
    </source>
</evidence>
<evidence type="ECO:0000313" key="7">
    <source>
        <dbReference type="EMBL" id="KAF0730630.1"/>
    </source>
</evidence>
<evidence type="ECO:0000256" key="3">
    <source>
        <dbReference type="ARBA" id="ARBA00022692"/>
    </source>
</evidence>
<dbReference type="GO" id="GO:0022857">
    <property type="term" value="F:transmembrane transporter activity"/>
    <property type="evidence" value="ECO:0007669"/>
    <property type="project" value="InterPro"/>
</dbReference>
<feature type="transmembrane region" description="Helical" evidence="6">
    <location>
        <begin position="413"/>
        <end position="433"/>
    </location>
</feature>
<dbReference type="InterPro" id="IPR050367">
    <property type="entry name" value="APC_superfamily"/>
</dbReference>
<evidence type="ECO:0000256" key="6">
    <source>
        <dbReference type="SAM" id="Phobius"/>
    </source>
</evidence>
<evidence type="ECO:0000256" key="1">
    <source>
        <dbReference type="ARBA" id="ARBA00004651"/>
    </source>
</evidence>
<proteinExistence type="predicted"/>
<comment type="subcellular location">
    <subcellularLocation>
        <location evidence="1">Cell membrane</location>
        <topology evidence="1">Multi-pass membrane protein</topology>
    </subcellularLocation>
</comment>
<feature type="transmembrane region" description="Helical" evidence="6">
    <location>
        <begin position="283"/>
        <end position="302"/>
    </location>
</feature>
<feature type="transmembrane region" description="Helical" evidence="6">
    <location>
        <begin position="322"/>
        <end position="342"/>
    </location>
</feature>
<feature type="transmembrane region" description="Helical" evidence="6">
    <location>
        <begin position="12"/>
        <end position="33"/>
    </location>
</feature>
<dbReference type="VEuPathDB" id="FungiDB:AeMF1_009662"/>
<evidence type="ECO:0000313" key="8">
    <source>
        <dbReference type="Proteomes" id="UP000481153"/>
    </source>
</evidence>
<dbReference type="Gene3D" id="1.20.1740.10">
    <property type="entry name" value="Amino acid/polyamine transporter I"/>
    <property type="match status" value="1"/>
</dbReference>
<feature type="transmembrane region" description="Helical" evidence="6">
    <location>
        <begin position="147"/>
        <end position="169"/>
    </location>
</feature>
<dbReference type="PANTHER" id="PTHR42770">
    <property type="entry name" value="AMINO ACID TRANSPORTER-RELATED"/>
    <property type="match status" value="1"/>
</dbReference>
<feature type="transmembrane region" description="Helical" evidence="6">
    <location>
        <begin position="121"/>
        <end position="140"/>
    </location>
</feature>
<keyword evidence="8" id="KW-1185">Reference proteome</keyword>
<name>A0A6G0WT77_9STRA</name>
<feature type="transmembrane region" description="Helical" evidence="6">
    <location>
        <begin position="226"/>
        <end position="244"/>
    </location>
</feature>
<feature type="transmembrane region" description="Helical" evidence="6">
    <location>
        <begin position="45"/>
        <end position="68"/>
    </location>
</feature>
<evidence type="ECO:0000256" key="5">
    <source>
        <dbReference type="ARBA" id="ARBA00023136"/>
    </source>
</evidence>
<organism evidence="7 8">
    <name type="scientific">Aphanomyces euteiches</name>
    <dbReference type="NCBI Taxonomy" id="100861"/>
    <lineage>
        <taxon>Eukaryota</taxon>
        <taxon>Sar</taxon>
        <taxon>Stramenopiles</taxon>
        <taxon>Oomycota</taxon>
        <taxon>Saprolegniomycetes</taxon>
        <taxon>Saprolegniales</taxon>
        <taxon>Verrucalvaceae</taxon>
        <taxon>Aphanomyces</taxon>
    </lineage>
</organism>
<dbReference type="PANTHER" id="PTHR42770:SF7">
    <property type="entry name" value="MEMBRANE PROTEIN"/>
    <property type="match status" value="1"/>
</dbReference>
<gene>
    <name evidence="7" type="ORF">Ae201684_012049</name>
</gene>
<dbReference type="InterPro" id="IPR002293">
    <property type="entry name" value="AA/rel_permease1"/>
</dbReference>
<feature type="transmembrane region" description="Helical" evidence="6">
    <location>
        <begin position="348"/>
        <end position="371"/>
    </location>
</feature>
<accession>A0A6G0WT77</accession>
<keyword evidence="4 6" id="KW-1133">Transmembrane helix</keyword>
<feature type="transmembrane region" description="Helical" evidence="6">
    <location>
        <begin position="383"/>
        <end position="407"/>
    </location>
</feature>
<reference evidence="7 8" key="1">
    <citation type="submission" date="2019-07" db="EMBL/GenBank/DDBJ databases">
        <title>Genomics analysis of Aphanomyces spp. identifies a new class of oomycete effector associated with host adaptation.</title>
        <authorList>
            <person name="Gaulin E."/>
        </authorList>
    </citation>
    <scope>NUCLEOTIDE SEQUENCE [LARGE SCALE GENOMIC DNA]</scope>
    <source>
        <strain evidence="7 8">ATCC 201684</strain>
    </source>
</reference>